<proteinExistence type="predicted"/>
<feature type="region of interest" description="Disordered" evidence="1">
    <location>
        <begin position="96"/>
        <end position="118"/>
    </location>
</feature>
<accession>A0A2K3DZA5</accession>
<dbReference type="OrthoDB" id="10479439at2759"/>
<dbReference type="Proteomes" id="UP000006906">
    <property type="component" value="Chromosome 3"/>
</dbReference>
<reference evidence="2 3" key="1">
    <citation type="journal article" date="2007" name="Science">
        <title>The Chlamydomonas genome reveals the evolution of key animal and plant functions.</title>
        <authorList>
            <person name="Merchant S.S."/>
            <person name="Prochnik S.E."/>
            <person name="Vallon O."/>
            <person name="Harris E.H."/>
            <person name="Karpowicz S.J."/>
            <person name="Witman G.B."/>
            <person name="Terry A."/>
            <person name="Salamov A."/>
            <person name="Fritz-Laylin L.K."/>
            <person name="Marechal-Drouard L."/>
            <person name="Marshall W.F."/>
            <person name="Qu L.H."/>
            <person name="Nelson D.R."/>
            <person name="Sanderfoot A.A."/>
            <person name="Spalding M.H."/>
            <person name="Kapitonov V.V."/>
            <person name="Ren Q."/>
            <person name="Ferris P."/>
            <person name="Lindquist E."/>
            <person name="Shapiro H."/>
            <person name="Lucas S.M."/>
            <person name="Grimwood J."/>
            <person name="Schmutz J."/>
            <person name="Cardol P."/>
            <person name="Cerutti H."/>
            <person name="Chanfreau G."/>
            <person name="Chen C.L."/>
            <person name="Cognat V."/>
            <person name="Croft M.T."/>
            <person name="Dent R."/>
            <person name="Dutcher S."/>
            <person name="Fernandez E."/>
            <person name="Fukuzawa H."/>
            <person name="Gonzalez-Ballester D."/>
            <person name="Gonzalez-Halphen D."/>
            <person name="Hallmann A."/>
            <person name="Hanikenne M."/>
            <person name="Hippler M."/>
            <person name="Inwood W."/>
            <person name="Jabbari K."/>
            <person name="Kalanon M."/>
            <person name="Kuras R."/>
            <person name="Lefebvre P.A."/>
            <person name="Lemaire S.D."/>
            <person name="Lobanov A.V."/>
            <person name="Lohr M."/>
            <person name="Manuell A."/>
            <person name="Meier I."/>
            <person name="Mets L."/>
            <person name="Mittag M."/>
            <person name="Mittelmeier T."/>
            <person name="Moroney J.V."/>
            <person name="Moseley J."/>
            <person name="Napoli C."/>
            <person name="Nedelcu A.M."/>
            <person name="Niyogi K."/>
            <person name="Novoselov S.V."/>
            <person name="Paulsen I.T."/>
            <person name="Pazour G."/>
            <person name="Purton S."/>
            <person name="Ral J.P."/>
            <person name="Riano-Pachon D.M."/>
            <person name="Riekhof W."/>
            <person name="Rymarquis L."/>
            <person name="Schroda M."/>
            <person name="Stern D."/>
            <person name="Umen J."/>
            <person name="Willows R."/>
            <person name="Wilson N."/>
            <person name="Zimmer S.L."/>
            <person name="Allmer J."/>
            <person name="Balk J."/>
            <person name="Bisova K."/>
            <person name="Chen C.J."/>
            <person name="Elias M."/>
            <person name="Gendler K."/>
            <person name="Hauser C."/>
            <person name="Lamb M.R."/>
            <person name="Ledford H."/>
            <person name="Long J.C."/>
            <person name="Minagawa J."/>
            <person name="Page M.D."/>
            <person name="Pan J."/>
            <person name="Pootakham W."/>
            <person name="Roje S."/>
            <person name="Rose A."/>
            <person name="Stahlberg E."/>
            <person name="Terauchi A.M."/>
            <person name="Yang P."/>
            <person name="Ball S."/>
            <person name="Bowler C."/>
            <person name="Dieckmann C.L."/>
            <person name="Gladyshev V.N."/>
            <person name="Green P."/>
            <person name="Jorgensen R."/>
            <person name="Mayfield S."/>
            <person name="Mueller-Roeber B."/>
            <person name="Rajamani S."/>
            <person name="Sayre R.T."/>
            <person name="Brokstein P."/>
            <person name="Dubchak I."/>
            <person name="Goodstein D."/>
            <person name="Hornick L."/>
            <person name="Huang Y.W."/>
            <person name="Jhaveri J."/>
            <person name="Luo Y."/>
            <person name="Martinez D."/>
            <person name="Ngau W.C."/>
            <person name="Otillar B."/>
            <person name="Poliakov A."/>
            <person name="Porter A."/>
            <person name="Szajkowski L."/>
            <person name="Werner G."/>
            <person name="Zhou K."/>
            <person name="Grigoriev I.V."/>
            <person name="Rokhsar D.S."/>
            <person name="Grossman A.R."/>
        </authorList>
    </citation>
    <scope>NUCLEOTIDE SEQUENCE [LARGE SCALE GENOMIC DNA]</scope>
    <source>
        <strain evidence="3">CC-503</strain>
    </source>
</reference>
<evidence type="ECO:0000256" key="1">
    <source>
        <dbReference type="SAM" id="MobiDB-lite"/>
    </source>
</evidence>
<protein>
    <submittedName>
        <fullName evidence="2">Uncharacterized protein</fullName>
    </submittedName>
</protein>
<dbReference type="RefSeq" id="XP_042926543.1">
    <property type="nucleotide sequence ID" value="XM_043061393.1"/>
</dbReference>
<feature type="compositionally biased region" description="Gly residues" evidence="1">
    <location>
        <begin position="104"/>
        <end position="115"/>
    </location>
</feature>
<evidence type="ECO:0000313" key="2">
    <source>
        <dbReference type="EMBL" id="PNW85861.1"/>
    </source>
</evidence>
<dbReference type="GeneID" id="66053006"/>
<gene>
    <name evidence="2" type="ORF">CHLRE_03g202339v5</name>
</gene>
<keyword evidence="3" id="KW-1185">Reference proteome</keyword>
<organism evidence="2 3">
    <name type="scientific">Chlamydomonas reinhardtii</name>
    <name type="common">Chlamydomonas smithii</name>
    <dbReference type="NCBI Taxonomy" id="3055"/>
    <lineage>
        <taxon>Eukaryota</taxon>
        <taxon>Viridiplantae</taxon>
        <taxon>Chlorophyta</taxon>
        <taxon>core chlorophytes</taxon>
        <taxon>Chlorophyceae</taxon>
        <taxon>CS clade</taxon>
        <taxon>Chlamydomonadales</taxon>
        <taxon>Chlamydomonadaceae</taxon>
        <taxon>Chlamydomonas</taxon>
    </lineage>
</organism>
<dbReference type="EMBL" id="CM008964">
    <property type="protein sequence ID" value="PNW85861.1"/>
    <property type="molecule type" value="Genomic_DNA"/>
</dbReference>
<dbReference type="AlphaFoldDB" id="A0A2K3DZA5"/>
<dbReference type="Gramene" id="PNW85861">
    <property type="protein sequence ID" value="PNW85861"/>
    <property type="gene ID" value="CHLRE_03g202339v5"/>
</dbReference>
<name>A0A2K3DZA5_CHLRE</name>
<evidence type="ECO:0000313" key="3">
    <source>
        <dbReference type="Proteomes" id="UP000006906"/>
    </source>
</evidence>
<dbReference type="InParanoid" id="A0A2K3DZA5"/>
<dbReference type="KEGG" id="cre:CHLRE_03g202339v5"/>
<sequence length="161" mass="15929">MFGSRSSPTQQLAADVQAVQGVVQRAELLLRAGDADGARALLSQQGREVGKLAYGLGYGTEAYRLLPTETGRQVLSKLEAARAALAAAGAVAAAGETQAPDAAGSGGNGGEGGRSGMAAMTAEGVGSVARNDGAADVATARLRDLGALLKAVADYLEAAGD</sequence>